<dbReference type="Gene3D" id="2.40.50.1020">
    <property type="entry name" value="LytTr DNA-binding domain"/>
    <property type="match status" value="1"/>
</dbReference>
<dbReference type="RefSeq" id="WP_106525023.1">
    <property type="nucleotide sequence ID" value="NZ_PYGD01000013.1"/>
</dbReference>
<feature type="modified residue" description="4-aspartylphosphate" evidence="1">
    <location>
        <position position="54"/>
    </location>
</feature>
<dbReference type="Proteomes" id="UP000240572">
    <property type="component" value="Unassembled WGS sequence"/>
</dbReference>
<evidence type="ECO:0000313" key="4">
    <source>
        <dbReference type="EMBL" id="PSK88994.1"/>
    </source>
</evidence>
<evidence type="ECO:0000313" key="5">
    <source>
        <dbReference type="Proteomes" id="UP000240572"/>
    </source>
</evidence>
<dbReference type="SMART" id="SM00850">
    <property type="entry name" value="LytTR"/>
    <property type="match status" value="1"/>
</dbReference>
<organism evidence="4 5">
    <name type="scientific">Taibaiella chishuiensis</name>
    <dbReference type="NCBI Taxonomy" id="1434707"/>
    <lineage>
        <taxon>Bacteria</taxon>
        <taxon>Pseudomonadati</taxon>
        <taxon>Bacteroidota</taxon>
        <taxon>Chitinophagia</taxon>
        <taxon>Chitinophagales</taxon>
        <taxon>Chitinophagaceae</taxon>
        <taxon>Taibaiella</taxon>
    </lineage>
</organism>
<dbReference type="Gene3D" id="3.40.50.2300">
    <property type="match status" value="1"/>
</dbReference>
<dbReference type="OrthoDB" id="1646880at2"/>
<accession>A0A2P8CVJ2</accession>
<evidence type="ECO:0000259" key="2">
    <source>
        <dbReference type="PROSITE" id="PS50110"/>
    </source>
</evidence>
<dbReference type="GO" id="GO:0003677">
    <property type="term" value="F:DNA binding"/>
    <property type="evidence" value="ECO:0007669"/>
    <property type="project" value="InterPro"/>
</dbReference>
<protein>
    <submittedName>
        <fullName evidence="4">LytTR family two component transcriptional regulator</fullName>
    </submittedName>
</protein>
<keyword evidence="5" id="KW-1185">Reference proteome</keyword>
<evidence type="ECO:0000259" key="3">
    <source>
        <dbReference type="PROSITE" id="PS50930"/>
    </source>
</evidence>
<dbReference type="PANTHER" id="PTHR37299">
    <property type="entry name" value="TRANSCRIPTIONAL REGULATOR-RELATED"/>
    <property type="match status" value="1"/>
</dbReference>
<dbReference type="SUPFAM" id="SSF52172">
    <property type="entry name" value="CheY-like"/>
    <property type="match status" value="1"/>
</dbReference>
<proteinExistence type="predicted"/>
<comment type="caution">
    <text evidence="4">The sequence shown here is derived from an EMBL/GenBank/DDBJ whole genome shotgun (WGS) entry which is preliminary data.</text>
</comment>
<reference evidence="4 5" key="1">
    <citation type="submission" date="2018-03" db="EMBL/GenBank/DDBJ databases">
        <title>Genomic Encyclopedia of Type Strains, Phase III (KMG-III): the genomes of soil and plant-associated and newly described type strains.</title>
        <authorList>
            <person name="Whitman W."/>
        </authorList>
    </citation>
    <scope>NUCLEOTIDE SEQUENCE [LARGE SCALE GENOMIC DNA]</scope>
    <source>
        <strain evidence="4 5">CGMCC 1.12700</strain>
    </source>
</reference>
<sequence length="244" mass="27943">MKALLVDDEVRGLESLSVLISNYCPDVEIVKLCRSVTDAYTQIALLKPDIVFLDVDMPPLTGFDLLRMYEELPFEVIFVTAFDHYSIDAIKFSALYYLLKPVNIGELRDAVKKAALYLNRGRYRSTAHFIPALLHNTNDIKRLVINGSSSTDLIEIAQILYIEANNTYSTFHLQNGRKIASTRGIKEYEEMLEHKGFFRIHKSYVVNTRYVVAIDKKNGDMVVMENKVRLPLALRRKEAFLSSL</sequence>
<dbReference type="Pfam" id="PF04397">
    <property type="entry name" value="LytTR"/>
    <property type="match status" value="1"/>
</dbReference>
<evidence type="ECO:0000256" key="1">
    <source>
        <dbReference type="PROSITE-ProRule" id="PRU00169"/>
    </source>
</evidence>
<dbReference type="PANTHER" id="PTHR37299:SF1">
    <property type="entry name" value="STAGE 0 SPORULATION PROTEIN A HOMOLOG"/>
    <property type="match status" value="1"/>
</dbReference>
<dbReference type="InterPro" id="IPR001789">
    <property type="entry name" value="Sig_transdc_resp-reg_receiver"/>
</dbReference>
<dbReference type="PROSITE" id="PS50930">
    <property type="entry name" value="HTH_LYTTR"/>
    <property type="match status" value="1"/>
</dbReference>
<dbReference type="PROSITE" id="PS50110">
    <property type="entry name" value="RESPONSE_REGULATORY"/>
    <property type="match status" value="1"/>
</dbReference>
<dbReference type="InterPro" id="IPR046947">
    <property type="entry name" value="LytR-like"/>
</dbReference>
<dbReference type="SMART" id="SM00448">
    <property type="entry name" value="REC"/>
    <property type="match status" value="1"/>
</dbReference>
<dbReference type="GO" id="GO:0000156">
    <property type="term" value="F:phosphorelay response regulator activity"/>
    <property type="evidence" value="ECO:0007669"/>
    <property type="project" value="InterPro"/>
</dbReference>
<dbReference type="AlphaFoldDB" id="A0A2P8CVJ2"/>
<gene>
    <name evidence="4" type="ORF">B0I18_1135</name>
</gene>
<dbReference type="InterPro" id="IPR011006">
    <property type="entry name" value="CheY-like_superfamily"/>
</dbReference>
<name>A0A2P8CVJ2_9BACT</name>
<dbReference type="InterPro" id="IPR007492">
    <property type="entry name" value="LytTR_DNA-bd_dom"/>
</dbReference>
<feature type="domain" description="HTH LytTR-type" evidence="3">
    <location>
        <begin position="143"/>
        <end position="244"/>
    </location>
</feature>
<feature type="domain" description="Response regulatory" evidence="2">
    <location>
        <begin position="2"/>
        <end position="115"/>
    </location>
</feature>
<dbReference type="Pfam" id="PF00072">
    <property type="entry name" value="Response_reg"/>
    <property type="match status" value="1"/>
</dbReference>
<dbReference type="EMBL" id="PYGD01000013">
    <property type="protein sequence ID" value="PSK88994.1"/>
    <property type="molecule type" value="Genomic_DNA"/>
</dbReference>
<keyword evidence="1" id="KW-0597">Phosphoprotein</keyword>